<keyword evidence="2" id="KW-0732">Signal</keyword>
<feature type="signal peptide" evidence="2">
    <location>
        <begin position="1"/>
        <end position="17"/>
    </location>
</feature>
<evidence type="ECO:0008006" key="5">
    <source>
        <dbReference type="Google" id="ProtNLM"/>
    </source>
</evidence>
<evidence type="ECO:0000256" key="2">
    <source>
        <dbReference type="SAM" id="SignalP"/>
    </source>
</evidence>
<comment type="caution">
    <text evidence="3">The sequence shown here is derived from an EMBL/GenBank/DDBJ whole genome shotgun (WGS) entry which is preliminary data.</text>
</comment>
<dbReference type="RefSeq" id="WP_183655627.1">
    <property type="nucleotide sequence ID" value="NZ_BAAAXX010000151.1"/>
</dbReference>
<dbReference type="GeneID" id="95392791"/>
<reference evidence="3 4" key="1">
    <citation type="submission" date="2020-08" db="EMBL/GenBank/DDBJ databases">
        <title>Sequencing the genomes of 1000 actinobacteria strains.</title>
        <authorList>
            <person name="Klenk H.-P."/>
        </authorList>
    </citation>
    <scope>NUCLEOTIDE SEQUENCE [LARGE SCALE GENOMIC DNA]</scope>
    <source>
        <strain evidence="3 4">DSM 44320</strain>
    </source>
</reference>
<feature type="compositionally biased region" description="Low complexity" evidence="1">
    <location>
        <begin position="37"/>
        <end position="53"/>
    </location>
</feature>
<accession>A0A7W5YRA9</accession>
<dbReference type="AlphaFoldDB" id="A0A7W5YRA9"/>
<evidence type="ECO:0000313" key="4">
    <source>
        <dbReference type="Proteomes" id="UP000579945"/>
    </source>
</evidence>
<feature type="chain" id="PRO_5039114773" description="Serine/threonine protein kinase" evidence="2">
    <location>
        <begin position="18"/>
        <end position="231"/>
    </location>
</feature>
<evidence type="ECO:0000256" key="1">
    <source>
        <dbReference type="SAM" id="MobiDB-lite"/>
    </source>
</evidence>
<organism evidence="3 4">
    <name type="scientific">Nonomuraea dietziae</name>
    <dbReference type="NCBI Taxonomy" id="65515"/>
    <lineage>
        <taxon>Bacteria</taxon>
        <taxon>Bacillati</taxon>
        <taxon>Actinomycetota</taxon>
        <taxon>Actinomycetes</taxon>
        <taxon>Streptosporangiales</taxon>
        <taxon>Streptosporangiaceae</taxon>
        <taxon>Nonomuraea</taxon>
    </lineage>
</organism>
<proteinExistence type="predicted"/>
<dbReference type="Proteomes" id="UP000579945">
    <property type="component" value="Unassembled WGS sequence"/>
</dbReference>
<protein>
    <recommendedName>
        <fullName evidence="5">Serine/threonine protein kinase</fullName>
    </recommendedName>
</protein>
<dbReference type="EMBL" id="JACIBV010000001">
    <property type="protein sequence ID" value="MBB3730657.1"/>
    <property type="molecule type" value="Genomic_DNA"/>
</dbReference>
<name>A0A7W5YRA9_9ACTN</name>
<keyword evidence="4" id="KW-1185">Reference proteome</keyword>
<feature type="region of interest" description="Disordered" evidence="1">
    <location>
        <begin position="37"/>
        <end position="61"/>
    </location>
</feature>
<evidence type="ECO:0000313" key="3">
    <source>
        <dbReference type="EMBL" id="MBB3730657.1"/>
    </source>
</evidence>
<sequence length="231" mass="22971">MSRLGPFFTLAAGAALAAGLGVASVTSAPQAVTATSSADAATASTDATSPPVAEATTSVTPAPAKTAKAAAKADYAGRVRGNGGLVAVSIRDGKAVGYFCDGKTEAWFAGKAGDGEVTLKGFGGATLSATLGGGKATGELALGGKRWDFTAPTVKKPSGLYRATALVRGARYRAGWIVLPRPDGNGFIQVGAMVKDGEPVPVPTITPGSPVTIDGDTVAPKDVDAFIEEMS</sequence>
<gene>
    <name evidence="3" type="ORF">FHR33_006517</name>
</gene>